<name>A0ABP9Q4D7_9PSEU</name>
<comment type="caution">
    <text evidence="2">The sequence shown here is derived from an EMBL/GenBank/DDBJ whole genome shotgun (WGS) entry which is preliminary data.</text>
</comment>
<gene>
    <name evidence="2" type="ORF">GCM10023321_32690</name>
</gene>
<sequence length="435" mass="46341">MSAPTKYAARRFVIGLFALFALAMVMVVAVTANQARLPWTEPTQIRAAFENIGQLAPGSEVRQNGLKIGQVAAVDLVDGKPVVVMDVTGGVPMYKDGYAGIWDQSSLAQKFVELRPGTEASGLLGGAVLPVGQTESTHDLVEVLDVFDQPTRDALGNALRQIGGGMLMGDYGPGFHDFLASLPTTEDSVRKLSVTLVSDRTDLPGLLRSTDRVSSRFTGREQILGELLRQTDQTLRAIGTDDGKALGATLAKAPNTLRTARGALDNARPVLADLTAGTRDLTPGAGALGRSTDDLRGTFREAQEPFHGVPDFADDAKPAVSNLKDTFSDLRPFVPRLGGGLKDAAVPLQYMKPYALDIGSFFTDVGSLIVSHEGWTHHFRGALAMPSATSLTDLPIKDSVLPYPKPRQNLQIRDQDGAFIPGDALGRGVQKAVGK</sequence>
<dbReference type="PANTHER" id="PTHR33371:SF4">
    <property type="entry name" value="INTERMEMBRANE PHOSPHOLIPID TRANSPORT SYSTEM BINDING PROTEIN MLAD"/>
    <property type="match status" value="1"/>
</dbReference>
<dbReference type="RefSeq" id="WP_185059671.1">
    <property type="nucleotide sequence ID" value="NZ_BAABJP010000015.1"/>
</dbReference>
<dbReference type="InterPro" id="IPR003399">
    <property type="entry name" value="Mce/MlaD"/>
</dbReference>
<evidence type="ECO:0000313" key="3">
    <source>
        <dbReference type="Proteomes" id="UP001428817"/>
    </source>
</evidence>
<dbReference type="Proteomes" id="UP001428817">
    <property type="component" value="Unassembled WGS sequence"/>
</dbReference>
<feature type="domain" description="Mce/MlaD" evidence="1">
    <location>
        <begin position="43"/>
        <end position="117"/>
    </location>
</feature>
<reference evidence="3" key="1">
    <citation type="journal article" date="2019" name="Int. J. Syst. Evol. Microbiol.">
        <title>The Global Catalogue of Microorganisms (GCM) 10K type strain sequencing project: providing services to taxonomists for standard genome sequencing and annotation.</title>
        <authorList>
            <consortium name="The Broad Institute Genomics Platform"/>
            <consortium name="The Broad Institute Genome Sequencing Center for Infectious Disease"/>
            <person name="Wu L."/>
            <person name="Ma J."/>
        </authorList>
    </citation>
    <scope>NUCLEOTIDE SEQUENCE [LARGE SCALE GENOMIC DNA]</scope>
    <source>
        <strain evidence="3">JCM 18303</strain>
    </source>
</reference>
<organism evidence="2 3">
    <name type="scientific">Pseudonocardia eucalypti</name>
    <dbReference type="NCBI Taxonomy" id="648755"/>
    <lineage>
        <taxon>Bacteria</taxon>
        <taxon>Bacillati</taxon>
        <taxon>Actinomycetota</taxon>
        <taxon>Actinomycetes</taxon>
        <taxon>Pseudonocardiales</taxon>
        <taxon>Pseudonocardiaceae</taxon>
        <taxon>Pseudonocardia</taxon>
    </lineage>
</organism>
<evidence type="ECO:0000313" key="2">
    <source>
        <dbReference type="EMBL" id="GAA5156614.1"/>
    </source>
</evidence>
<keyword evidence="3" id="KW-1185">Reference proteome</keyword>
<accession>A0ABP9Q4D7</accession>
<protein>
    <recommendedName>
        <fullName evidence="1">Mce/MlaD domain-containing protein</fullName>
    </recommendedName>
</protein>
<dbReference type="EMBL" id="BAABJP010000015">
    <property type="protein sequence ID" value="GAA5156614.1"/>
    <property type="molecule type" value="Genomic_DNA"/>
</dbReference>
<dbReference type="Pfam" id="PF02470">
    <property type="entry name" value="MlaD"/>
    <property type="match status" value="1"/>
</dbReference>
<evidence type="ECO:0000259" key="1">
    <source>
        <dbReference type="Pfam" id="PF02470"/>
    </source>
</evidence>
<dbReference type="PANTHER" id="PTHR33371">
    <property type="entry name" value="INTERMEMBRANE PHOSPHOLIPID TRANSPORT SYSTEM BINDING PROTEIN MLAD-RELATED"/>
    <property type="match status" value="1"/>
</dbReference>
<proteinExistence type="predicted"/>
<dbReference type="InterPro" id="IPR052336">
    <property type="entry name" value="MlaD_Phospholipid_Transporter"/>
</dbReference>